<sequence length="105" mass="11245">MNIAAVTGRYEGTIEMIDLEPPRSYRLIVEGRGKAGFINGTGAITLTAHEGGTQATVDGTVQVGGTIARVGQRLLGGVSKMMMDRFFTCLQKRLAQNQVCLDNVT</sequence>
<dbReference type="EMBL" id="UINC01019508">
    <property type="protein sequence ID" value="SVA82641.1"/>
    <property type="molecule type" value="Genomic_DNA"/>
</dbReference>
<proteinExistence type="predicted"/>
<organism evidence="1">
    <name type="scientific">marine metagenome</name>
    <dbReference type="NCBI Taxonomy" id="408172"/>
    <lineage>
        <taxon>unclassified sequences</taxon>
        <taxon>metagenomes</taxon>
        <taxon>ecological metagenomes</taxon>
    </lineage>
</organism>
<gene>
    <name evidence="1" type="ORF">METZ01_LOCUS135495</name>
</gene>
<dbReference type="PANTHER" id="PTHR38588:SF1">
    <property type="entry name" value="BLL0334 PROTEIN"/>
    <property type="match status" value="1"/>
</dbReference>
<evidence type="ECO:0008006" key="2">
    <source>
        <dbReference type="Google" id="ProtNLM"/>
    </source>
</evidence>
<dbReference type="InterPro" id="IPR023393">
    <property type="entry name" value="START-like_dom_sf"/>
</dbReference>
<evidence type="ECO:0000313" key="1">
    <source>
        <dbReference type="EMBL" id="SVA82641.1"/>
    </source>
</evidence>
<name>A0A381Z142_9ZZZZ</name>
<dbReference type="Pfam" id="PF06240">
    <property type="entry name" value="COXG"/>
    <property type="match status" value="1"/>
</dbReference>
<dbReference type="PANTHER" id="PTHR38588">
    <property type="entry name" value="BLL0334 PROTEIN"/>
    <property type="match status" value="1"/>
</dbReference>
<dbReference type="Gene3D" id="3.30.530.20">
    <property type="match status" value="1"/>
</dbReference>
<protein>
    <recommendedName>
        <fullName evidence="2">Carbon monoxide dehydrogenase subunit G</fullName>
    </recommendedName>
</protein>
<accession>A0A381Z142</accession>
<dbReference type="AlphaFoldDB" id="A0A381Z142"/>
<dbReference type="SUPFAM" id="SSF55961">
    <property type="entry name" value="Bet v1-like"/>
    <property type="match status" value="1"/>
</dbReference>
<reference evidence="1" key="1">
    <citation type="submission" date="2018-05" db="EMBL/GenBank/DDBJ databases">
        <authorList>
            <person name="Lanie J.A."/>
            <person name="Ng W.-L."/>
            <person name="Kazmierczak K.M."/>
            <person name="Andrzejewski T.M."/>
            <person name="Davidsen T.M."/>
            <person name="Wayne K.J."/>
            <person name="Tettelin H."/>
            <person name="Glass J.I."/>
            <person name="Rusch D."/>
            <person name="Podicherti R."/>
            <person name="Tsui H.-C.T."/>
            <person name="Winkler M.E."/>
        </authorList>
    </citation>
    <scope>NUCLEOTIDE SEQUENCE</scope>
</reference>
<dbReference type="InterPro" id="IPR010419">
    <property type="entry name" value="CO_DH_gsu"/>
</dbReference>